<dbReference type="InterPro" id="IPR007694">
    <property type="entry name" value="DNA_helicase_DnaB-like_C"/>
</dbReference>
<evidence type="ECO:0000256" key="3">
    <source>
        <dbReference type="ARBA" id="ARBA00022679"/>
    </source>
</evidence>
<dbReference type="Proteomes" id="UP000006976">
    <property type="component" value="Unassembled WGS sequence"/>
</dbReference>
<evidence type="ECO:0000313" key="10">
    <source>
        <dbReference type="Proteomes" id="UP000006976"/>
    </source>
</evidence>
<gene>
    <name evidence="9" type="ORF">III_06078</name>
</gene>
<accession>A0ABC9QU76</accession>
<evidence type="ECO:0000256" key="6">
    <source>
        <dbReference type="ARBA" id="ARBA00023163"/>
    </source>
</evidence>
<dbReference type="SUPFAM" id="SSF56731">
    <property type="entry name" value="DNA primase core"/>
    <property type="match status" value="1"/>
</dbReference>
<dbReference type="Pfam" id="PF13155">
    <property type="entry name" value="Toprim_2"/>
    <property type="match status" value="1"/>
</dbReference>
<dbReference type="InterPro" id="IPR034154">
    <property type="entry name" value="TOPRIM_DnaG/twinkle"/>
</dbReference>
<dbReference type="SMART" id="SM00400">
    <property type="entry name" value="ZnF_CHCC"/>
    <property type="match status" value="1"/>
</dbReference>
<dbReference type="AlphaFoldDB" id="A0ABC9QU76"/>
<feature type="domain" description="SF4 helicase" evidence="8">
    <location>
        <begin position="341"/>
        <end position="621"/>
    </location>
</feature>
<dbReference type="PROSITE" id="PS50880">
    <property type="entry name" value="TOPRIM"/>
    <property type="match status" value="1"/>
</dbReference>
<dbReference type="GO" id="GO:1990077">
    <property type="term" value="C:primosome complex"/>
    <property type="evidence" value="ECO:0007669"/>
    <property type="project" value="UniProtKB-KW"/>
</dbReference>
<keyword evidence="6" id="KW-0804">Transcription</keyword>
<keyword evidence="1" id="KW-0240">DNA-directed RNA polymerase</keyword>
<evidence type="ECO:0000313" key="9">
    <source>
        <dbReference type="EMBL" id="EJR28741.1"/>
    </source>
</evidence>
<dbReference type="EMBL" id="AHEV01000060">
    <property type="protein sequence ID" value="EJR28741.1"/>
    <property type="molecule type" value="Genomic_DNA"/>
</dbReference>
<keyword evidence="2" id="KW-0639">Primosome</keyword>
<dbReference type="Gene3D" id="3.90.580.10">
    <property type="entry name" value="Zinc finger, CHC2-type domain"/>
    <property type="match status" value="1"/>
</dbReference>
<dbReference type="Gene3D" id="3.40.50.300">
    <property type="entry name" value="P-loop containing nucleotide triphosphate hydrolases"/>
    <property type="match status" value="1"/>
</dbReference>
<dbReference type="SMART" id="SM00493">
    <property type="entry name" value="TOPRIM"/>
    <property type="match status" value="1"/>
</dbReference>
<sequence length="621" mass="71208">MKTDVLKQKISIVDVLERYTNATLLIREDGKSKSIPCPIHGGKNENFAVDSNKNIATCFSKCNETWDIFSLTMKIHNVDFKGATEMLKRDFLNDTKEKAPVSAPTPTDAKKNNDYKPVYDSLSQDDYFIKRGLSNEIIEKYRLGAVSEDTLELFKNIKGAPYFLSMYRYVLPVNNRFFITRLDEDKTSSHDAPRYRNFGEVELLNSHYIKDEEIQFIFVVEGYFDALSIETLGYNSIALNSVSNASKLIKEIKLNEEDARQKQFILIADNDEAGKELEEKLQIEFKKMNMSLHTVPLEGYKDINEHLIADSEGTEGFLEQQIDKCINGNSAFNILLDFFTEMKPVEPIKLHFPKLNDVLGGLRTGLYVLGAISSLGKTTFVQEVVDKVAEQGEHVLFFSLEMGRKELVAKSLVRTMGELKVEKKVNGEITYTRDLLSGNIKNQNILTLAIGEYEKTAKNLFIHEGMFDIDVYTIRQEIEKHIRLHNKKPVIVVDYLQILQPVNDRMTEKQTVDKNITELKRITRDFDIPLIAVSSFNRGNYNSEASFSSFKESGSIEYSSDVVLALELEKVKDIQDSTELNKAKSEKIRKITLKLLKNRFGKAFEEIQYDYITDMNKFKER</sequence>
<dbReference type="SUPFAM" id="SSF52540">
    <property type="entry name" value="P-loop containing nucleoside triphosphate hydrolases"/>
    <property type="match status" value="1"/>
</dbReference>
<evidence type="ECO:0000256" key="5">
    <source>
        <dbReference type="ARBA" id="ARBA00022705"/>
    </source>
</evidence>
<protein>
    <recommendedName>
        <fullName evidence="11">Toprim domain-containing protein</fullName>
    </recommendedName>
</protein>
<proteinExistence type="predicted"/>
<reference evidence="9 10" key="1">
    <citation type="submission" date="2012-04" db="EMBL/GenBank/DDBJ databases">
        <title>The Genome Sequence of Bacillus cereus VD078.</title>
        <authorList>
            <consortium name="The Broad Institute Genome Sequencing Platform"/>
            <consortium name="The Broad Institute Genome Sequencing Center for Infectious Disease"/>
            <person name="Feldgarden M."/>
            <person name="Van der Auwera G.A."/>
            <person name="Mahillon J."/>
            <person name="Duprez V."/>
            <person name="Timmery S."/>
            <person name="Mattelet C."/>
            <person name="Dierick K."/>
            <person name="Sun M."/>
            <person name="Yu Z."/>
            <person name="Zhu L."/>
            <person name="Hu X."/>
            <person name="Shank E.B."/>
            <person name="Swiecicka I."/>
            <person name="Hansen B.M."/>
            <person name="Andrup L."/>
            <person name="Young S.K."/>
            <person name="Zeng Q."/>
            <person name="Gargeya S."/>
            <person name="Fitzgerald M."/>
            <person name="Haas B."/>
            <person name="Abouelleil A."/>
            <person name="Alvarado L."/>
            <person name="Arachchi H.M."/>
            <person name="Berlin A."/>
            <person name="Chapman S.B."/>
            <person name="Goldberg J."/>
            <person name="Griggs A."/>
            <person name="Gujja S."/>
            <person name="Hansen M."/>
            <person name="Howarth C."/>
            <person name="Imamovic A."/>
            <person name="Larimer J."/>
            <person name="McCowen C."/>
            <person name="Montmayeur A."/>
            <person name="Murphy C."/>
            <person name="Neiman D."/>
            <person name="Pearson M."/>
            <person name="Priest M."/>
            <person name="Roberts A."/>
            <person name="Saif S."/>
            <person name="Shea T."/>
            <person name="Sisk P."/>
            <person name="Sykes S."/>
            <person name="Wortman J."/>
            <person name="Nusbaum C."/>
            <person name="Birren B."/>
        </authorList>
    </citation>
    <scope>NUCLEOTIDE SEQUENCE [LARGE SCALE GENOMIC DNA]</scope>
    <source>
        <strain evidence="9 10">VD078</strain>
    </source>
</reference>
<evidence type="ECO:0000259" key="7">
    <source>
        <dbReference type="PROSITE" id="PS50880"/>
    </source>
</evidence>
<dbReference type="Pfam" id="PF01807">
    <property type="entry name" value="Zn_ribbon_DnaG"/>
    <property type="match status" value="1"/>
</dbReference>
<evidence type="ECO:0000256" key="2">
    <source>
        <dbReference type="ARBA" id="ARBA00022515"/>
    </source>
</evidence>
<name>A0ABC9QU76_BACMY</name>
<dbReference type="RefSeq" id="WP_002170117.1">
    <property type="nucleotide sequence ID" value="NZ_JH792257.1"/>
</dbReference>
<dbReference type="InterPro" id="IPR002694">
    <property type="entry name" value="Znf_CHC2"/>
</dbReference>
<dbReference type="InterPro" id="IPR027417">
    <property type="entry name" value="P-loop_NTPase"/>
</dbReference>
<evidence type="ECO:0008006" key="11">
    <source>
        <dbReference type="Google" id="ProtNLM"/>
    </source>
</evidence>
<evidence type="ECO:0000256" key="4">
    <source>
        <dbReference type="ARBA" id="ARBA00022695"/>
    </source>
</evidence>
<feature type="domain" description="Toprim" evidence="7">
    <location>
        <begin position="215"/>
        <end position="300"/>
    </location>
</feature>
<dbReference type="PANTHER" id="PTHR30153">
    <property type="entry name" value="REPLICATIVE DNA HELICASE DNAB"/>
    <property type="match status" value="1"/>
</dbReference>
<dbReference type="InterPro" id="IPR036977">
    <property type="entry name" value="DNA_primase_Znf_CHC2"/>
</dbReference>
<keyword evidence="5" id="KW-0235">DNA replication</keyword>
<dbReference type="GO" id="GO:0006269">
    <property type="term" value="P:DNA replication, synthesis of primer"/>
    <property type="evidence" value="ECO:0007669"/>
    <property type="project" value="UniProtKB-KW"/>
</dbReference>
<dbReference type="Pfam" id="PF03796">
    <property type="entry name" value="DnaB_C"/>
    <property type="match status" value="1"/>
</dbReference>
<dbReference type="PANTHER" id="PTHR30153:SF2">
    <property type="entry name" value="REPLICATIVE DNA HELICASE"/>
    <property type="match status" value="1"/>
</dbReference>
<dbReference type="InterPro" id="IPR006171">
    <property type="entry name" value="TOPRIM_dom"/>
</dbReference>
<comment type="caution">
    <text evidence="9">The sequence shown here is derived from an EMBL/GenBank/DDBJ whole genome shotgun (WGS) entry which is preliminary data.</text>
</comment>
<evidence type="ECO:0000256" key="1">
    <source>
        <dbReference type="ARBA" id="ARBA00022478"/>
    </source>
</evidence>
<dbReference type="GO" id="GO:0016779">
    <property type="term" value="F:nucleotidyltransferase activity"/>
    <property type="evidence" value="ECO:0007669"/>
    <property type="project" value="UniProtKB-KW"/>
</dbReference>
<dbReference type="PROSITE" id="PS51199">
    <property type="entry name" value="SF4_HELICASE"/>
    <property type="match status" value="1"/>
</dbReference>
<evidence type="ECO:0000259" key="8">
    <source>
        <dbReference type="PROSITE" id="PS51199"/>
    </source>
</evidence>
<dbReference type="SUPFAM" id="SSF57783">
    <property type="entry name" value="Zinc beta-ribbon"/>
    <property type="match status" value="1"/>
</dbReference>
<dbReference type="Gene3D" id="3.40.1360.10">
    <property type="match status" value="1"/>
</dbReference>
<keyword evidence="4" id="KW-0548">Nucleotidyltransferase</keyword>
<organism evidence="9 10">
    <name type="scientific">Bacillus mycoides</name>
    <dbReference type="NCBI Taxonomy" id="1405"/>
    <lineage>
        <taxon>Bacteria</taxon>
        <taxon>Bacillati</taxon>
        <taxon>Bacillota</taxon>
        <taxon>Bacilli</taxon>
        <taxon>Bacillales</taxon>
        <taxon>Bacillaceae</taxon>
        <taxon>Bacillus</taxon>
        <taxon>Bacillus cereus group</taxon>
    </lineage>
</organism>
<dbReference type="GO" id="GO:0000428">
    <property type="term" value="C:DNA-directed RNA polymerase complex"/>
    <property type="evidence" value="ECO:0007669"/>
    <property type="project" value="UniProtKB-KW"/>
</dbReference>
<keyword evidence="3" id="KW-0808">Transferase</keyword>
<dbReference type="CDD" id="cd01029">
    <property type="entry name" value="TOPRIM_primases"/>
    <property type="match status" value="1"/>
</dbReference>